<evidence type="ECO:0000256" key="2">
    <source>
        <dbReference type="ARBA" id="ARBA00022448"/>
    </source>
</evidence>
<dbReference type="InterPro" id="IPR035906">
    <property type="entry name" value="MetI-like_sf"/>
</dbReference>
<keyword evidence="4 7" id="KW-0812">Transmembrane</keyword>
<dbReference type="KEGG" id="ctes:O987_05205"/>
<gene>
    <name evidence="9" type="ORF">O987_05205</name>
</gene>
<evidence type="ECO:0000313" key="9">
    <source>
        <dbReference type="EMBL" id="AIJ45201.1"/>
    </source>
</evidence>
<dbReference type="InterPro" id="IPR000515">
    <property type="entry name" value="MetI-like"/>
</dbReference>
<proteinExistence type="inferred from homology"/>
<feature type="transmembrane region" description="Helical" evidence="7">
    <location>
        <begin position="180"/>
        <end position="203"/>
    </location>
</feature>
<dbReference type="PANTHER" id="PTHR30193:SF37">
    <property type="entry name" value="INNER MEMBRANE ABC TRANSPORTER PERMEASE PROTEIN YCJO"/>
    <property type="match status" value="1"/>
</dbReference>
<dbReference type="GO" id="GO:0055085">
    <property type="term" value="P:transmembrane transport"/>
    <property type="evidence" value="ECO:0007669"/>
    <property type="project" value="InterPro"/>
</dbReference>
<dbReference type="PROSITE" id="PS50928">
    <property type="entry name" value="ABC_TM1"/>
    <property type="match status" value="1"/>
</dbReference>
<evidence type="ECO:0000259" key="8">
    <source>
        <dbReference type="PROSITE" id="PS50928"/>
    </source>
</evidence>
<dbReference type="Pfam" id="PF00528">
    <property type="entry name" value="BPD_transp_1"/>
    <property type="match status" value="1"/>
</dbReference>
<feature type="transmembrane region" description="Helical" evidence="7">
    <location>
        <begin position="34"/>
        <end position="54"/>
    </location>
</feature>
<organism evidence="9 10">
    <name type="scientific">Comamonas testosteroni TK102</name>
    <dbReference type="NCBI Taxonomy" id="1392005"/>
    <lineage>
        <taxon>Bacteria</taxon>
        <taxon>Pseudomonadati</taxon>
        <taxon>Pseudomonadota</taxon>
        <taxon>Betaproteobacteria</taxon>
        <taxon>Burkholderiales</taxon>
        <taxon>Comamonadaceae</taxon>
        <taxon>Comamonas</taxon>
    </lineage>
</organism>
<accession>A0A076PKJ4</accession>
<evidence type="ECO:0000256" key="7">
    <source>
        <dbReference type="RuleBase" id="RU363032"/>
    </source>
</evidence>
<protein>
    <submittedName>
        <fullName evidence="9">ABC transporter permease</fullName>
    </submittedName>
</protein>
<dbReference type="InterPro" id="IPR051393">
    <property type="entry name" value="ABC_transporter_permease"/>
</dbReference>
<feature type="transmembrane region" description="Helical" evidence="7">
    <location>
        <begin position="99"/>
        <end position="120"/>
    </location>
</feature>
<dbReference type="HOGENOM" id="CLU_016047_0_2_4"/>
<evidence type="ECO:0000256" key="6">
    <source>
        <dbReference type="ARBA" id="ARBA00023136"/>
    </source>
</evidence>
<keyword evidence="5 7" id="KW-1133">Transmembrane helix</keyword>
<dbReference type="SUPFAM" id="SSF161098">
    <property type="entry name" value="MetI-like"/>
    <property type="match status" value="1"/>
</dbReference>
<evidence type="ECO:0000256" key="5">
    <source>
        <dbReference type="ARBA" id="ARBA00022989"/>
    </source>
</evidence>
<evidence type="ECO:0000313" key="10">
    <source>
        <dbReference type="Proteomes" id="UP000028782"/>
    </source>
</evidence>
<evidence type="ECO:0000256" key="1">
    <source>
        <dbReference type="ARBA" id="ARBA00004651"/>
    </source>
</evidence>
<dbReference type="GO" id="GO:0005886">
    <property type="term" value="C:plasma membrane"/>
    <property type="evidence" value="ECO:0007669"/>
    <property type="project" value="UniProtKB-SubCell"/>
</dbReference>
<feature type="domain" description="ABC transmembrane type-1" evidence="8">
    <location>
        <begin position="95"/>
        <end position="307"/>
    </location>
</feature>
<comment type="subcellular location">
    <subcellularLocation>
        <location evidence="1 7">Cell membrane</location>
        <topology evidence="1 7">Multi-pass membrane protein</topology>
    </subcellularLocation>
</comment>
<feature type="transmembrane region" description="Helical" evidence="7">
    <location>
        <begin position="132"/>
        <end position="152"/>
    </location>
</feature>
<name>A0A076PKJ4_COMTE</name>
<dbReference type="PANTHER" id="PTHR30193">
    <property type="entry name" value="ABC TRANSPORTER PERMEASE PROTEIN"/>
    <property type="match status" value="1"/>
</dbReference>
<reference evidence="9 10" key="1">
    <citation type="journal article" date="2014" name="Genome Announc.">
        <title>Complete Genome Sequence of Polychlorinated Biphenyl Degrader Comamonas testosteroni TK102 (NBRC 109938).</title>
        <authorList>
            <person name="Fukuda K."/>
            <person name="Hosoyama A."/>
            <person name="Tsuchikane K."/>
            <person name="Ohji S."/>
            <person name="Yamazoe A."/>
            <person name="Fujita N."/>
            <person name="Shintani M."/>
            <person name="Kimbara K."/>
        </authorList>
    </citation>
    <scope>NUCLEOTIDE SEQUENCE [LARGE SCALE GENOMIC DNA]</scope>
    <source>
        <strain evidence="9">TK102</strain>
    </source>
</reference>
<dbReference type="Proteomes" id="UP000028782">
    <property type="component" value="Chromosome"/>
</dbReference>
<feature type="transmembrane region" description="Helical" evidence="7">
    <location>
        <begin position="232"/>
        <end position="251"/>
    </location>
</feature>
<comment type="similarity">
    <text evidence="7">Belongs to the binding-protein-dependent transport system permease family.</text>
</comment>
<sequence>MSSPALDTGSGAMAAPLSSRAARRLAQAAARQQAVHAWLLLMPALVLLLGFTHWPALSTLIDSLHATARGGQSGEWVGLENYALMVDDPVFWQAVRNNLWFAAATIPLSMGLALLMALWVNEKLAGRAWLRMAYFTPTVLPMIAVANIWLFFYTPQYGLLEQVRGALGLDAHNWLGDPSTALACITLVAVWKEAGFFMIFYLAALQTLNPSLKEAAAIEGASRWYFLRRVQWPLLMPTTLFILVNAVINAFRLVDHVFILTRGGPDNASTLLLYHLYEVGFKFWDTGYAAAITVVLVTVLAAVALLQFFVLDKKVHYQ</sequence>
<dbReference type="EMBL" id="CP006704">
    <property type="protein sequence ID" value="AIJ45201.1"/>
    <property type="molecule type" value="Genomic_DNA"/>
</dbReference>
<evidence type="ECO:0000256" key="3">
    <source>
        <dbReference type="ARBA" id="ARBA00022475"/>
    </source>
</evidence>
<dbReference type="CDD" id="cd06261">
    <property type="entry name" value="TM_PBP2"/>
    <property type="match status" value="1"/>
</dbReference>
<dbReference type="Gene3D" id="1.10.3720.10">
    <property type="entry name" value="MetI-like"/>
    <property type="match status" value="1"/>
</dbReference>
<dbReference type="AlphaFoldDB" id="A0A076PKJ4"/>
<keyword evidence="3" id="KW-1003">Cell membrane</keyword>
<evidence type="ECO:0000256" key="4">
    <source>
        <dbReference type="ARBA" id="ARBA00022692"/>
    </source>
</evidence>
<feature type="transmembrane region" description="Helical" evidence="7">
    <location>
        <begin position="288"/>
        <end position="311"/>
    </location>
</feature>
<keyword evidence="6 7" id="KW-0472">Membrane</keyword>
<keyword evidence="2 7" id="KW-0813">Transport</keyword>